<proteinExistence type="predicted"/>
<reference evidence="5 6" key="1">
    <citation type="submission" date="2014-02" db="EMBL/GenBank/DDBJ databases">
        <title>Draft genome sequence of Lysinibacillus massiliensis CCUG 49529.</title>
        <authorList>
            <person name="Zhang F."/>
            <person name="Wang G."/>
            <person name="Zhang L."/>
        </authorList>
    </citation>
    <scope>NUCLEOTIDE SEQUENCE [LARGE SCALE GENOMIC DNA]</scope>
    <source>
        <strain evidence="5 6">CCUG 49529</strain>
    </source>
</reference>
<comment type="caution">
    <text evidence="5">The sequence shown here is derived from an EMBL/GenBank/DDBJ whole genome shotgun (WGS) entry which is preliminary data.</text>
</comment>
<name>A0A0A3J105_9BACL</name>
<keyword evidence="1" id="KW-0479">Metal-binding</keyword>
<dbReference type="AlphaFoldDB" id="A0A0A3J105"/>
<dbReference type="SUPFAM" id="SSF53187">
    <property type="entry name" value="Zn-dependent exopeptidases"/>
    <property type="match status" value="1"/>
</dbReference>
<dbReference type="PANTHER" id="PTHR43808">
    <property type="entry name" value="ACETYLORNITHINE DEACETYLASE"/>
    <property type="match status" value="1"/>
</dbReference>
<dbReference type="OrthoDB" id="9783294at2"/>
<evidence type="ECO:0000256" key="1">
    <source>
        <dbReference type="ARBA" id="ARBA00022723"/>
    </source>
</evidence>
<dbReference type="CDD" id="cd03885">
    <property type="entry name" value="M20_CPDG2"/>
    <property type="match status" value="1"/>
</dbReference>
<dbReference type="eggNOG" id="COG0624">
    <property type="taxonomic scope" value="Bacteria"/>
</dbReference>
<dbReference type="InterPro" id="IPR002933">
    <property type="entry name" value="Peptidase_M20"/>
</dbReference>
<dbReference type="Gene3D" id="3.30.70.360">
    <property type="match status" value="1"/>
</dbReference>
<dbReference type="EMBL" id="JPVQ01000016">
    <property type="protein sequence ID" value="KGR90641.1"/>
    <property type="molecule type" value="Genomic_DNA"/>
</dbReference>
<dbReference type="Pfam" id="PF07687">
    <property type="entry name" value="M20_dimer"/>
    <property type="match status" value="1"/>
</dbReference>
<dbReference type="InterPro" id="IPR017150">
    <property type="entry name" value="Pept_M20_glutamate_carboxypep"/>
</dbReference>
<evidence type="ECO:0000256" key="2">
    <source>
        <dbReference type="ARBA" id="ARBA00022801"/>
    </source>
</evidence>
<dbReference type="InterPro" id="IPR011650">
    <property type="entry name" value="Peptidase_M20_dimer"/>
</dbReference>
<keyword evidence="5" id="KW-0645">Protease</keyword>
<evidence type="ECO:0000313" key="6">
    <source>
        <dbReference type="Proteomes" id="UP000030595"/>
    </source>
</evidence>
<dbReference type="Pfam" id="PF01546">
    <property type="entry name" value="Peptidase_M20"/>
    <property type="match status" value="1"/>
</dbReference>
<dbReference type="PIRSF" id="PIRSF037238">
    <property type="entry name" value="Carboxypeptidase_G2"/>
    <property type="match status" value="1"/>
</dbReference>
<evidence type="ECO:0000313" key="5">
    <source>
        <dbReference type="EMBL" id="KGR90641.1"/>
    </source>
</evidence>
<feature type="active site" evidence="3">
    <location>
        <position position="81"/>
    </location>
</feature>
<feature type="active site" description="Proton acceptor" evidence="3">
    <location>
        <position position="143"/>
    </location>
</feature>
<dbReference type="InterPro" id="IPR050072">
    <property type="entry name" value="Peptidase_M20A"/>
</dbReference>
<keyword evidence="2" id="KW-0378">Hydrolase</keyword>
<dbReference type="InterPro" id="IPR036264">
    <property type="entry name" value="Bact_exopeptidase_dim_dom"/>
</dbReference>
<dbReference type="RefSeq" id="WP_036176286.1">
    <property type="nucleotide sequence ID" value="NZ_AVCZ01000016.1"/>
</dbReference>
<dbReference type="Proteomes" id="UP000030595">
    <property type="component" value="Unassembled WGS sequence"/>
</dbReference>
<gene>
    <name evidence="5" type="ORF">CD30_10595</name>
</gene>
<protein>
    <submittedName>
        <fullName evidence="5">Carboxypeptidase</fullName>
    </submittedName>
</protein>
<dbReference type="PANTHER" id="PTHR43808:SF9">
    <property type="entry name" value="BLL0789 PROTEIN"/>
    <property type="match status" value="1"/>
</dbReference>
<keyword evidence="6" id="KW-1185">Reference proteome</keyword>
<accession>A0A0A3J105</accession>
<feature type="domain" description="Peptidase M20 dimerisation" evidence="4">
    <location>
        <begin position="179"/>
        <end position="276"/>
    </location>
</feature>
<evidence type="ECO:0000256" key="3">
    <source>
        <dbReference type="PIRSR" id="PIRSR037238-1"/>
    </source>
</evidence>
<evidence type="ECO:0000259" key="4">
    <source>
        <dbReference type="Pfam" id="PF07687"/>
    </source>
</evidence>
<dbReference type="GO" id="GO:0046872">
    <property type="term" value="F:metal ion binding"/>
    <property type="evidence" value="ECO:0007669"/>
    <property type="project" value="UniProtKB-KW"/>
</dbReference>
<dbReference type="SUPFAM" id="SSF55031">
    <property type="entry name" value="Bacterial exopeptidase dimerisation domain"/>
    <property type="match status" value="1"/>
</dbReference>
<dbReference type="GO" id="GO:0004180">
    <property type="term" value="F:carboxypeptidase activity"/>
    <property type="evidence" value="ECO:0007669"/>
    <property type="project" value="UniProtKB-KW"/>
</dbReference>
<sequence length="378" mass="41392">MLSYLKSKEQEILLMLERLVNKDSGSHYKKGVDAVGKLISNEYKQLNFTIDTVHQTEVGNHLFLRHKEAKNPKIIILGHLDTVFKEGTVKERPFMIRGSRAYGPGVIDMKGSHVTLLYALKALIKNGEEEAVKNVHLFFNSDEEIGSTTSHVLIENVSLGKQYALVMEPARPDGSLVSSRRGGGHYILKVYGKASHAGIAPEEGISAIEELSYKVVRLQKLNKDSEGINVNVGMIRGGESANVICPYAEAIIDIRIDKAEQGIWIDQEIRKICSVPDVPGAILELEGGIHRSPMVKNEGTNRLLEIVQEVGEEMGVELKDVSTGGNSDASFTSNVGVPTLDGLGPVGGNAHSDEEYLEIPSLVERSLLLANIIKKLSY</sequence>
<dbReference type="Gene3D" id="3.40.630.10">
    <property type="entry name" value="Zn peptidases"/>
    <property type="match status" value="1"/>
</dbReference>
<organism evidence="5 6">
    <name type="scientific">Ureibacillus massiliensis 4400831 = CIP 108448 = CCUG 49529</name>
    <dbReference type="NCBI Taxonomy" id="1211035"/>
    <lineage>
        <taxon>Bacteria</taxon>
        <taxon>Bacillati</taxon>
        <taxon>Bacillota</taxon>
        <taxon>Bacilli</taxon>
        <taxon>Bacillales</taxon>
        <taxon>Caryophanaceae</taxon>
        <taxon>Ureibacillus</taxon>
    </lineage>
</organism>
<keyword evidence="5" id="KW-0121">Carboxypeptidase</keyword>